<dbReference type="InterPro" id="IPR058625">
    <property type="entry name" value="MdtA-like_BSH"/>
</dbReference>
<dbReference type="STRING" id="197461.A3843_15015"/>
<gene>
    <name evidence="5" type="ORF">A3843_15015</name>
</gene>
<dbReference type="Proteomes" id="UP000185783">
    <property type="component" value="Unassembled WGS sequence"/>
</dbReference>
<evidence type="ECO:0000313" key="6">
    <source>
        <dbReference type="Proteomes" id="UP000185783"/>
    </source>
</evidence>
<proteinExistence type="inferred from homology"/>
<dbReference type="RefSeq" id="WP_028482834.1">
    <property type="nucleotide sequence ID" value="NZ_LVVZ01000022.1"/>
</dbReference>
<evidence type="ECO:0000313" key="5">
    <source>
        <dbReference type="EMBL" id="OKL43046.1"/>
    </source>
</evidence>
<evidence type="ECO:0000259" key="3">
    <source>
        <dbReference type="Pfam" id="PF25917"/>
    </source>
</evidence>
<dbReference type="SUPFAM" id="SSF111369">
    <property type="entry name" value="HlyD-like secretion proteins"/>
    <property type="match status" value="1"/>
</dbReference>
<dbReference type="InterPro" id="IPR058792">
    <property type="entry name" value="Beta-barrel_RND_2"/>
</dbReference>
<dbReference type="EMBL" id="LVVZ01000022">
    <property type="protein sequence ID" value="OKL43046.1"/>
    <property type="molecule type" value="Genomic_DNA"/>
</dbReference>
<comment type="caution">
    <text evidence="5">The sequence shown here is derived from an EMBL/GenBank/DDBJ whole genome shotgun (WGS) entry which is preliminary data.</text>
</comment>
<keyword evidence="6" id="KW-1185">Reference proteome</keyword>
<reference evidence="5 6" key="1">
    <citation type="submission" date="2016-03" db="EMBL/GenBank/DDBJ databases">
        <title>Genome sequence of Nesiotobacter sp. nov., a moderately halophilic alphaproteobacterium isolated from the Yellow Sea, China.</title>
        <authorList>
            <person name="Zhang G."/>
            <person name="Zhang R."/>
        </authorList>
    </citation>
    <scope>NUCLEOTIDE SEQUENCE [LARGE SCALE GENOMIC DNA]</scope>
    <source>
        <strain evidence="5 6">WB1-6</strain>
    </source>
</reference>
<dbReference type="PANTHER" id="PTHR30469:SF29">
    <property type="entry name" value="BLR2860 PROTEIN"/>
    <property type="match status" value="1"/>
</dbReference>
<feature type="domain" description="CusB-like beta-barrel" evidence="4">
    <location>
        <begin position="216"/>
        <end position="283"/>
    </location>
</feature>
<dbReference type="Gene3D" id="2.40.50.100">
    <property type="match status" value="1"/>
</dbReference>
<dbReference type="GO" id="GO:0015562">
    <property type="term" value="F:efflux transmembrane transporter activity"/>
    <property type="evidence" value="ECO:0007669"/>
    <property type="project" value="TreeGrafter"/>
</dbReference>
<comment type="similarity">
    <text evidence="1">Belongs to the membrane fusion protein (MFP) (TC 8.A.1) family.</text>
</comment>
<feature type="coiled-coil region" evidence="2">
    <location>
        <begin position="120"/>
        <end position="178"/>
    </location>
</feature>
<feature type="domain" description="Multidrug resistance protein MdtA-like barrel-sandwich hybrid" evidence="3">
    <location>
        <begin position="80"/>
        <end position="206"/>
    </location>
</feature>
<evidence type="ECO:0000256" key="1">
    <source>
        <dbReference type="ARBA" id="ARBA00009477"/>
    </source>
</evidence>
<dbReference type="GO" id="GO:1990281">
    <property type="term" value="C:efflux pump complex"/>
    <property type="evidence" value="ECO:0007669"/>
    <property type="project" value="TreeGrafter"/>
</dbReference>
<keyword evidence="2" id="KW-0175">Coiled coil</keyword>
<evidence type="ECO:0000256" key="2">
    <source>
        <dbReference type="SAM" id="Coils"/>
    </source>
</evidence>
<dbReference type="NCBIfam" id="TIGR01730">
    <property type="entry name" value="RND_mfp"/>
    <property type="match status" value="1"/>
</dbReference>
<dbReference type="Pfam" id="PF25954">
    <property type="entry name" value="Beta-barrel_RND_2"/>
    <property type="match status" value="1"/>
</dbReference>
<accession>A0A1U7JE63</accession>
<sequence length="366" mass="39342">MAIRFSYILAAAIAGGVALWMSSGTIVVGGQGANENSVPPPAVRVEAENEEAFPVRVERFKAQLRRSYLDLRGRTEADTKVEVRAETTGQVEKRLVQEGQRVKSGDLLCVLDRGAREARVLQANAQLAQAQLDFEAANELSGKGFTANNRVAALKAARDAAQAELREAEIELSRTEIRSPIRGIVESPMVEMGTILSVGQICATVIDPDPMLAIGAVSETNISRVYLGQPARIELVTGDVVEGKVRYIAPSADPDTRTFRVEVEIPNPDGTVLDGITALTQLKLPEQKAHYMSPAYLTLNDNGVIGLRGVDESNTVVFYPVEVIGGDTEGVWISGLPEEATIIVVGQDYVSAGKTVKPVFETAEVN</sequence>
<dbReference type="AlphaFoldDB" id="A0A1U7JE63"/>
<protein>
    <submittedName>
        <fullName evidence="5">Efflux transporter periplasmic adaptor subunit</fullName>
    </submittedName>
</protein>
<dbReference type="Gene3D" id="2.40.30.170">
    <property type="match status" value="1"/>
</dbReference>
<name>A0A1U7JE63_9HYPH</name>
<dbReference type="Pfam" id="PF25917">
    <property type="entry name" value="BSH_RND"/>
    <property type="match status" value="1"/>
</dbReference>
<dbReference type="InterPro" id="IPR006143">
    <property type="entry name" value="RND_pump_MFP"/>
</dbReference>
<dbReference type="Gene3D" id="1.10.287.470">
    <property type="entry name" value="Helix hairpin bin"/>
    <property type="match status" value="1"/>
</dbReference>
<dbReference type="PANTHER" id="PTHR30469">
    <property type="entry name" value="MULTIDRUG RESISTANCE PROTEIN MDTA"/>
    <property type="match status" value="1"/>
</dbReference>
<evidence type="ECO:0000259" key="4">
    <source>
        <dbReference type="Pfam" id="PF25954"/>
    </source>
</evidence>
<organism evidence="5 6">
    <name type="scientific">Pseudovibrio exalbescens</name>
    <dbReference type="NCBI Taxonomy" id="197461"/>
    <lineage>
        <taxon>Bacteria</taxon>
        <taxon>Pseudomonadati</taxon>
        <taxon>Pseudomonadota</taxon>
        <taxon>Alphaproteobacteria</taxon>
        <taxon>Hyphomicrobiales</taxon>
        <taxon>Stappiaceae</taxon>
        <taxon>Pseudovibrio</taxon>
    </lineage>
</organism>